<gene>
    <name evidence="2" type="ORF">NZD89_24460</name>
</gene>
<dbReference type="Proteomes" id="UP001164761">
    <property type="component" value="Chromosome"/>
</dbReference>
<accession>A0ABY6ZGZ1</accession>
<proteinExistence type="predicted"/>
<keyword evidence="3" id="KW-1185">Reference proteome</keyword>
<dbReference type="RefSeq" id="WP_268005279.1">
    <property type="nucleotide sequence ID" value="NZ_BSUT01000001.1"/>
</dbReference>
<organism evidence="2 3">
    <name type="scientific">Alicyclobacillus fastidiosus</name>
    <dbReference type="NCBI Taxonomy" id="392011"/>
    <lineage>
        <taxon>Bacteria</taxon>
        <taxon>Bacillati</taxon>
        <taxon>Bacillota</taxon>
        <taxon>Bacilli</taxon>
        <taxon>Bacillales</taxon>
        <taxon>Alicyclobacillaceae</taxon>
        <taxon>Alicyclobacillus</taxon>
    </lineage>
</organism>
<name>A0ABY6ZGZ1_9BACL</name>
<evidence type="ECO:0000313" key="2">
    <source>
        <dbReference type="EMBL" id="WAH41366.1"/>
    </source>
</evidence>
<feature type="domain" description="DUF3870" evidence="1">
    <location>
        <begin position="6"/>
        <end position="98"/>
    </location>
</feature>
<protein>
    <submittedName>
        <fullName evidence="2">DUF3870 domain-containing protein</fullName>
    </submittedName>
</protein>
<reference evidence="2" key="1">
    <citation type="submission" date="2022-08" db="EMBL/GenBank/DDBJ databases">
        <title>Alicyclobacillus fastidiosus DSM 17978, complete genome.</title>
        <authorList>
            <person name="Wang Q."/>
            <person name="Cai R."/>
            <person name="Wang Z."/>
        </authorList>
    </citation>
    <scope>NUCLEOTIDE SEQUENCE</scope>
    <source>
        <strain evidence="2">DSM 17978</strain>
    </source>
</reference>
<evidence type="ECO:0000313" key="3">
    <source>
        <dbReference type="Proteomes" id="UP001164761"/>
    </source>
</evidence>
<dbReference type="InterPro" id="IPR024617">
    <property type="entry name" value="DUF3870"/>
</dbReference>
<dbReference type="Pfam" id="PF12986">
    <property type="entry name" value="DUF3870"/>
    <property type="match status" value="1"/>
</dbReference>
<dbReference type="EMBL" id="CP104067">
    <property type="protein sequence ID" value="WAH41366.1"/>
    <property type="molecule type" value="Genomic_DNA"/>
</dbReference>
<evidence type="ECO:0000259" key="1">
    <source>
        <dbReference type="Pfam" id="PF12986"/>
    </source>
</evidence>
<sequence length="103" mass="11396">MVPRTFIAGHGKLPSGSAAKTEYDTLALTVEIEMKYDVILDVECTLSTQLGRNFVSDLLRGHSLRDGTDDMIEAIKRHYHGAVTSALIAALKDVAMEYERLRS</sequence>